<organism evidence="3 4">
    <name type="scientific">Micromonospora carbonacea</name>
    <dbReference type="NCBI Taxonomy" id="47853"/>
    <lineage>
        <taxon>Bacteria</taxon>
        <taxon>Bacillati</taxon>
        <taxon>Actinomycetota</taxon>
        <taxon>Actinomycetes</taxon>
        <taxon>Micromonosporales</taxon>
        <taxon>Micromonosporaceae</taxon>
        <taxon>Micromonospora</taxon>
    </lineage>
</organism>
<keyword evidence="2" id="KW-0472">Membrane</keyword>
<feature type="transmembrane region" description="Helical" evidence="2">
    <location>
        <begin position="148"/>
        <end position="166"/>
    </location>
</feature>
<feature type="transmembrane region" description="Helical" evidence="2">
    <location>
        <begin position="346"/>
        <end position="363"/>
    </location>
</feature>
<dbReference type="PANTHER" id="PTHR36840:SF1">
    <property type="entry name" value="BLL5714 PROTEIN"/>
    <property type="match status" value="1"/>
</dbReference>
<dbReference type="InterPro" id="IPR010640">
    <property type="entry name" value="Low_temperature_requirement_A"/>
</dbReference>
<feature type="transmembrane region" description="Helical" evidence="2">
    <location>
        <begin position="115"/>
        <end position="136"/>
    </location>
</feature>
<feature type="transmembrane region" description="Helical" evidence="2">
    <location>
        <begin position="172"/>
        <end position="193"/>
    </location>
</feature>
<dbReference type="EMBL" id="CP058322">
    <property type="protein sequence ID" value="QLD24359.1"/>
    <property type="molecule type" value="Genomic_DNA"/>
</dbReference>
<evidence type="ECO:0000256" key="2">
    <source>
        <dbReference type="SAM" id="Phobius"/>
    </source>
</evidence>
<feature type="transmembrane region" description="Helical" evidence="2">
    <location>
        <begin position="214"/>
        <end position="234"/>
    </location>
</feature>
<keyword evidence="2" id="KW-0812">Transmembrane</keyword>
<dbReference type="AlphaFoldDB" id="A0A7H8XIV9"/>
<dbReference type="Pfam" id="PF06772">
    <property type="entry name" value="LtrA"/>
    <property type="match status" value="1"/>
</dbReference>
<keyword evidence="2" id="KW-1133">Transmembrane helix</keyword>
<feature type="transmembrane region" description="Helical" evidence="2">
    <location>
        <begin position="280"/>
        <end position="305"/>
    </location>
</feature>
<evidence type="ECO:0000313" key="3">
    <source>
        <dbReference type="EMBL" id="QLD24359.1"/>
    </source>
</evidence>
<evidence type="ECO:0000256" key="1">
    <source>
        <dbReference type="SAM" id="MobiDB-lite"/>
    </source>
</evidence>
<feature type="transmembrane region" description="Helical" evidence="2">
    <location>
        <begin position="90"/>
        <end position="109"/>
    </location>
</feature>
<proteinExistence type="predicted"/>
<name>A0A7H8XIV9_9ACTN</name>
<dbReference type="Proteomes" id="UP000509335">
    <property type="component" value="Chromosome"/>
</dbReference>
<evidence type="ECO:0000313" key="4">
    <source>
        <dbReference type="Proteomes" id="UP000509335"/>
    </source>
</evidence>
<feature type="region of interest" description="Disordered" evidence="1">
    <location>
        <begin position="393"/>
        <end position="414"/>
    </location>
</feature>
<reference evidence="3 4" key="1">
    <citation type="submission" date="2020-07" db="EMBL/GenBank/DDBJ databases">
        <title>A bifunctional nitrone conjugated secondary metabolite targeting the ribosome.</title>
        <authorList>
            <person name="Limbrick E.M."/>
            <person name="Graf M."/>
            <person name="Derewacz D.K."/>
            <person name="Nguyen F."/>
            <person name="Spraggins J.M."/>
            <person name="Wieland M."/>
            <person name="Ynigez-Gutierrez A.E."/>
            <person name="Reisman B.J."/>
            <person name="Zinshteyn B."/>
            <person name="McCulloch K."/>
            <person name="Iverson T.M."/>
            <person name="Green R."/>
            <person name="Wilson D.N."/>
            <person name="Bachmann B.O."/>
        </authorList>
    </citation>
    <scope>NUCLEOTIDE SEQUENCE [LARGE SCALE GENOMIC DNA]</scope>
    <source>
        <strain evidence="4">aurantiaca</strain>
    </source>
</reference>
<feature type="transmembrane region" description="Helical" evidence="2">
    <location>
        <begin position="58"/>
        <end position="78"/>
    </location>
</feature>
<dbReference type="GeneID" id="301310836"/>
<feature type="transmembrane region" description="Helical" evidence="2">
    <location>
        <begin position="20"/>
        <end position="38"/>
    </location>
</feature>
<feature type="transmembrane region" description="Helical" evidence="2">
    <location>
        <begin position="240"/>
        <end position="260"/>
    </location>
</feature>
<feature type="transmembrane region" description="Helical" evidence="2">
    <location>
        <begin position="317"/>
        <end position="334"/>
    </location>
</feature>
<sequence>MAEDQRGAALLRGAASSPRASFLELFFDLVFVFALTRVSQRTIDDVASARRDLWGGVAQTVLLFLALWLVWTLTAWVTSRYEPERGIIQFVVVASMFGSMVMAVALPRAFTERAATFVCAYLAIQIGRPLLITVALRRHPRRKVTTRILAWSTLGAVPWLAGALVPQPTLRAVFWTAALAWDYTGLALGWPVPRLGPTRVSGWAVMGEHLAERYQQIFLIALGETILIIGLTFSGSDFSAARFGAFALSFLVTALFWRIYFHRAGHLLAEAIRVARSPGLLGESASWTHLVIVAGVLVTAVGYELVIDHPYARMEPAWPAFVMGGPALFLAARARFEYEIFGRVSRSRLAGVLVLVALAPLALRMPPMGALASAAAVLAAVAVRDMARSWGRPVERPASPLERPGPARPQGPQE</sequence>
<protein>
    <submittedName>
        <fullName evidence="3">Low temperature requirement protein A</fullName>
    </submittedName>
</protein>
<dbReference type="RefSeq" id="WP_178063922.1">
    <property type="nucleotide sequence ID" value="NZ_JBICTT010000002.1"/>
</dbReference>
<dbReference type="KEGG" id="mcab:HXZ27_09185"/>
<accession>A0A7H8XIV9</accession>
<dbReference type="PANTHER" id="PTHR36840">
    <property type="entry name" value="BLL5714 PROTEIN"/>
    <property type="match status" value="1"/>
</dbReference>
<gene>
    <name evidence="3" type="ORF">HXZ27_09185</name>
</gene>